<dbReference type="InParanoid" id="A0A0C3JK98"/>
<dbReference type="HOGENOM" id="CLU_742110_0_0_1"/>
<dbReference type="EMBL" id="KN832020">
    <property type="protein sequence ID" value="KIN98011.1"/>
    <property type="molecule type" value="Genomic_DNA"/>
</dbReference>
<accession>A0A0C3JK98</accession>
<dbReference type="OrthoDB" id="10467642at2759"/>
<name>A0A0C3JK98_PISTI</name>
<protein>
    <submittedName>
        <fullName evidence="1">Uncharacterized protein</fullName>
    </submittedName>
</protein>
<sequence length="373" mass="40680">MSPTLMPVPPARFPFNARSTILRHVKRAQGRTDAPLIVSAIVCLVVLANSPSSPDPGTRSSFHWFFPRCLRSLGTSNRTGRTTTLSHHNPIPVFPPGDPVLPWPPTYHSAYPYGYDHPRRHSYPPYQPRGRTLRRLNGLNVCGPGPERSVIDKIDTQPFEIPQPQETQSAPSVLAVTHEVGVLILPYDVRADPLQTCTGMLPEAQMVHKVNNVYSVSCGCGSFLLALASRRRRSRSIADTHLDSFETDPLGLSTDAAADLSGGGNSDASTLFRTAAEDSVPLTDDHLSRLFTTFLEDASHSSILQAGTSNLPDETIETQAPSKLTEQDALTGPYDGVNLQQSGPNASTRWDVLPRFHNSFDSQQSGPSGFARH</sequence>
<organism evidence="1 2">
    <name type="scientific">Pisolithus tinctorius Marx 270</name>
    <dbReference type="NCBI Taxonomy" id="870435"/>
    <lineage>
        <taxon>Eukaryota</taxon>
        <taxon>Fungi</taxon>
        <taxon>Dikarya</taxon>
        <taxon>Basidiomycota</taxon>
        <taxon>Agaricomycotina</taxon>
        <taxon>Agaricomycetes</taxon>
        <taxon>Agaricomycetidae</taxon>
        <taxon>Boletales</taxon>
        <taxon>Sclerodermatineae</taxon>
        <taxon>Pisolithaceae</taxon>
        <taxon>Pisolithus</taxon>
    </lineage>
</organism>
<evidence type="ECO:0000313" key="2">
    <source>
        <dbReference type="Proteomes" id="UP000054217"/>
    </source>
</evidence>
<evidence type="ECO:0000313" key="1">
    <source>
        <dbReference type="EMBL" id="KIN98011.1"/>
    </source>
</evidence>
<proteinExistence type="predicted"/>
<reference evidence="2" key="2">
    <citation type="submission" date="2015-01" db="EMBL/GenBank/DDBJ databases">
        <title>Evolutionary Origins and Diversification of the Mycorrhizal Mutualists.</title>
        <authorList>
            <consortium name="DOE Joint Genome Institute"/>
            <consortium name="Mycorrhizal Genomics Consortium"/>
            <person name="Kohler A."/>
            <person name="Kuo A."/>
            <person name="Nagy L.G."/>
            <person name="Floudas D."/>
            <person name="Copeland A."/>
            <person name="Barry K.W."/>
            <person name="Cichocki N."/>
            <person name="Veneault-Fourrey C."/>
            <person name="LaButti K."/>
            <person name="Lindquist E.A."/>
            <person name="Lipzen A."/>
            <person name="Lundell T."/>
            <person name="Morin E."/>
            <person name="Murat C."/>
            <person name="Riley R."/>
            <person name="Ohm R."/>
            <person name="Sun H."/>
            <person name="Tunlid A."/>
            <person name="Henrissat B."/>
            <person name="Grigoriev I.V."/>
            <person name="Hibbett D.S."/>
            <person name="Martin F."/>
        </authorList>
    </citation>
    <scope>NUCLEOTIDE SEQUENCE [LARGE SCALE GENOMIC DNA]</scope>
    <source>
        <strain evidence="2">Marx 270</strain>
    </source>
</reference>
<dbReference type="Proteomes" id="UP000054217">
    <property type="component" value="Unassembled WGS sequence"/>
</dbReference>
<reference evidence="1 2" key="1">
    <citation type="submission" date="2014-04" db="EMBL/GenBank/DDBJ databases">
        <authorList>
            <consortium name="DOE Joint Genome Institute"/>
            <person name="Kuo A."/>
            <person name="Kohler A."/>
            <person name="Costa M.D."/>
            <person name="Nagy L.G."/>
            <person name="Floudas D."/>
            <person name="Copeland A."/>
            <person name="Barry K.W."/>
            <person name="Cichocki N."/>
            <person name="Veneault-Fourrey C."/>
            <person name="LaButti K."/>
            <person name="Lindquist E.A."/>
            <person name="Lipzen A."/>
            <person name="Lundell T."/>
            <person name="Morin E."/>
            <person name="Murat C."/>
            <person name="Sun H."/>
            <person name="Tunlid A."/>
            <person name="Henrissat B."/>
            <person name="Grigoriev I.V."/>
            <person name="Hibbett D.S."/>
            <person name="Martin F."/>
            <person name="Nordberg H.P."/>
            <person name="Cantor M.N."/>
            <person name="Hua S.X."/>
        </authorList>
    </citation>
    <scope>NUCLEOTIDE SEQUENCE [LARGE SCALE GENOMIC DNA]</scope>
    <source>
        <strain evidence="1 2">Marx 270</strain>
    </source>
</reference>
<keyword evidence="2" id="KW-1185">Reference proteome</keyword>
<dbReference type="AlphaFoldDB" id="A0A0C3JK98"/>
<gene>
    <name evidence="1" type="ORF">M404DRAFT_31702</name>
</gene>